<evidence type="ECO:0000259" key="9">
    <source>
        <dbReference type="SMART" id="SM00210"/>
    </source>
</evidence>
<dbReference type="OrthoDB" id="8939548at2759"/>
<feature type="domain" description="Thrombospondin-like N-terminal" evidence="9">
    <location>
        <begin position="98"/>
        <end position="281"/>
    </location>
</feature>
<reference evidence="11" key="1">
    <citation type="submission" date="2025-08" db="UniProtKB">
        <authorList>
            <consortium name="RefSeq"/>
        </authorList>
    </citation>
    <scope>IDENTIFICATION</scope>
</reference>
<keyword evidence="4" id="KW-0732">Signal</keyword>
<dbReference type="GO" id="GO:0005581">
    <property type="term" value="C:collagen trimer"/>
    <property type="evidence" value="ECO:0007669"/>
    <property type="project" value="UniProtKB-KW"/>
</dbReference>
<feature type="region of interest" description="Disordered" evidence="8">
    <location>
        <begin position="1"/>
        <end position="29"/>
    </location>
</feature>
<name>A0A6P7YI36_9AMPH</name>
<dbReference type="RefSeq" id="XP_030062705.1">
    <property type="nucleotide sequence ID" value="XM_030206845.1"/>
</dbReference>
<evidence type="ECO:0000256" key="3">
    <source>
        <dbReference type="ARBA" id="ARBA00022530"/>
    </source>
</evidence>
<evidence type="ECO:0000256" key="8">
    <source>
        <dbReference type="SAM" id="MobiDB-lite"/>
    </source>
</evidence>
<dbReference type="FunFam" id="2.60.120.200:FF:000085">
    <property type="entry name" value="collagen alpha-1(XXVII) chain isoform X1"/>
    <property type="match status" value="1"/>
</dbReference>
<evidence type="ECO:0000256" key="5">
    <source>
        <dbReference type="ARBA" id="ARBA00022737"/>
    </source>
</evidence>
<protein>
    <submittedName>
        <fullName evidence="11">Collagen alpha-1(XXVII) chain B-like</fullName>
    </submittedName>
</protein>
<keyword evidence="10" id="KW-1185">Reference proteome</keyword>
<evidence type="ECO:0000256" key="7">
    <source>
        <dbReference type="ARBA" id="ARBA00023180"/>
    </source>
</evidence>
<dbReference type="AlphaFoldDB" id="A0A6P7YI36"/>
<evidence type="ECO:0000256" key="6">
    <source>
        <dbReference type="ARBA" id="ARBA00023119"/>
    </source>
</evidence>
<accession>A0A6P7YI36</accession>
<evidence type="ECO:0000256" key="1">
    <source>
        <dbReference type="ARBA" id="ARBA00004498"/>
    </source>
</evidence>
<dbReference type="GeneID" id="115472549"/>
<dbReference type="SMART" id="SM00210">
    <property type="entry name" value="TSPN"/>
    <property type="match status" value="1"/>
</dbReference>
<evidence type="ECO:0000313" key="11">
    <source>
        <dbReference type="RefSeq" id="XP_030062705.1"/>
    </source>
</evidence>
<feature type="compositionally biased region" description="Basic and acidic residues" evidence="8">
    <location>
        <begin position="9"/>
        <end position="19"/>
    </location>
</feature>
<evidence type="ECO:0000313" key="10">
    <source>
        <dbReference type="Proteomes" id="UP000515156"/>
    </source>
</evidence>
<keyword evidence="2" id="KW-0964">Secreted</keyword>
<gene>
    <name evidence="11" type="primary">LOC115472549</name>
</gene>
<keyword evidence="5" id="KW-0677">Repeat</keyword>
<evidence type="ECO:0000256" key="4">
    <source>
        <dbReference type="ARBA" id="ARBA00022729"/>
    </source>
</evidence>
<dbReference type="InterPro" id="IPR013320">
    <property type="entry name" value="ConA-like_dom_sf"/>
</dbReference>
<dbReference type="Gene3D" id="2.60.120.200">
    <property type="match status" value="1"/>
</dbReference>
<dbReference type="InParanoid" id="A0A6P7YI36"/>
<keyword evidence="6" id="KW-0176">Collagen</keyword>
<dbReference type="InterPro" id="IPR048287">
    <property type="entry name" value="TSPN-like_N"/>
</dbReference>
<comment type="subcellular location">
    <subcellularLocation>
        <location evidence="1">Secreted</location>
        <location evidence="1">Extracellular space</location>
        <location evidence="1">Extracellular matrix</location>
    </subcellularLocation>
</comment>
<dbReference type="SUPFAM" id="SSF49899">
    <property type="entry name" value="Concanavalin A-like lectins/glucanases"/>
    <property type="match status" value="1"/>
</dbReference>
<dbReference type="Proteomes" id="UP000515156">
    <property type="component" value="Chromosome 6"/>
</dbReference>
<dbReference type="KEGG" id="muo:115472549"/>
<keyword evidence="3" id="KW-0272">Extracellular matrix</keyword>
<organism evidence="10 11">
    <name type="scientific">Microcaecilia unicolor</name>
    <dbReference type="NCBI Taxonomy" id="1415580"/>
    <lineage>
        <taxon>Eukaryota</taxon>
        <taxon>Metazoa</taxon>
        <taxon>Chordata</taxon>
        <taxon>Craniata</taxon>
        <taxon>Vertebrata</taxon>
        <taxon>Euteleostomi</taxon>
        <taxon>Amphibia</taxon>
        <taxon>Gymnophiona</taxon>
        <taxon>Siphonopidae</taxon>
        <taxon>Microcaecilia</taxon>
    </lineage>
</organism>
<keyword evidence="7" id="KW-0325">Glycoprotein</keyword>
<sequence>MYSSGNRFPNERSAARPEQRLPFQSAAAAPRSALSAQTCTSGRRLHCSKWGWRRHRSDGADGKNEVTVMDPCRGGFSFLCITLCFTCCLGFIHGTSEGVDVLQRLGLMRNQTSSGWSSLCSVPQGVIPFKSGVLFTQKTLIKAPIRTVLPASFDTNVFLVLSLCSHRVNNAFLFTVKSKRHKLQLGVQFVPNKVIVYIGHKQSVYFDYNIHNGQWHNLAIDIRDQQVTLFTSCGKESAHADLLLKKDESFDPEGSFLLGKVNKHSVQFEGAICQFDIYPSAKRAHNYCRYLKKRCRQMNTYWLNFLPPVSFFPRDVNTTHCTTPKTEYPLKNLISLTTGIPLGILATMVPFRNREALAVQTQLSSLRLTTRSTALKTIPSSIFARNISQPPVSSQMMTTTLALRVHQPTSTKREEKNNSVRVLPDFRNATSHRKKSEQEVRKKLDQRKLIKPHGTYSPVKLVRNNSGNLTKDFYSTAHKPNLETMMDGIVQKKQQSQWNKKLYPTVFSFLYTKPALESIYSTTRASQHLSNIATDLICCLDSLSLPSFLF</sequence>
<evidence type="ECO:0000256" key="2">
    <source>
        <dbReference type="ARBA" id="ARBA00022525"/>
    </source>
</evidence>
<proteinExistence type="predicted"/>